<reference evidence="1 2" key="1">
    <citation type="submission" date="2018-08" db="EMBL/GenBank/DDBJ databases">
        <title>A genome reference for cultivated species of the human gut microbiota.</title>
        <authorList>
            <person name="Zou Y."/>
            <person name="Xue W."/>
            <person name="Luo G."/>
        </authorList>
    </citation>
    <scope>NUCLEOTIDE SEQUENCE [LARGE SCALE GENOMIC DNA]</scope>
    <source>
        <strain evidence="1 2">AF14-1AC</strain>
    </source>
</reference>
<dbReference type="EMBL" id="QRZL01000011">
    <property type="protein sequence ID" value="RGV75826.1"/>
    <property type="molecule type" value="Genomic_DNA"/>
</dbReference>
<evidence type="ECO:0000313" key="2">
    <source>
        <dbReference type="Proteomes" id="UP000283678"/>
    </source>
</evidence>
<evidence type="ECO:0000313" key="1">
    <source>
        <dbReference type="EMBL" id="RGV75826.1"/>
    </source>
</evidence>
<dbReference type="Proteomes" id="UP000283678">
    <property type="component" value="Unassembled WGS sequence"/>
</dbReference>
<comment type="caution">
    <text evidence="1">The sequence shown here is derived from an EMBL/GenBank/DDBJ whole genome shotgun (WGS) entry which is preliminary data.</text>
</comment>
<protein>
    <recommendedName>
        <fullName evidence="3">Replication initiation protein</fullName>
    </recommendedName>
</protein>
<dbReference type="AlphaFoldDB" id="A0A412Z735"/>
<sequence length="339" mass="39898">MDLKNTGSKCQTNQIITKLKMKKMNKIYGLNIDMLRLCYEIKEPNNINILRTREIDEEVDFLYFYLRRIEGKHFKFVYEIRYNDLGIDKLFGELRLGINDDKEDSNFHSNGYAKAWISVSNRVLYSDEIYYLDFIEDNLGLELHNITTLDLCLDLSCDVARMIRRLIRNKNVTTFLNTKEVKNRNEDRPEITYITSGNMNKDKYLTVSIKQKKAIKDKGKGTTLTAYNKKAEIANSSGKKYIEEFYNNPGKLHRLEVHLNNDEVKEYLNRTKQELSFYSLIDNRFLYDLFDQTLNSLIRFEYKGIKLDWDDLLLGVITTTPEEDSVLKLTSSKRTKKVA</sequence>
<accession>A0A412Z735</accession>
<name>A0A412Z735_9BACT</name>
<gene>
    <name evidence="1" type="ORF">DWW04_12660</name>
</gene>
<proteinExistence type="predicted"/>
<organism evidence="1 2">
    <name type="scientific">Phocaeicola dorei</name>
    <dbReference type="NCBI Taxonomy" id="357276"/>
    <lineage>
        <taxon>Bacteria</taxon>
        <taxon>Pseudomonadati</taxon>
        <taxon>Bacteroidota</taxon>
        <taxon>Bacteroidia</taxon>
        <taxon>Bacteroidales</taxon>
        <taxon>Bacteroidaceae</taxon>
        <taxon>Phocaeicola</taxon>
    </lineage>
</organism>
<evidence type="ECO:0008006" key="3">
    <source>
        <dbReference type="Google" id="ProtNLM"/>
    </source>
</evidence>